<reference evidence="3" key="1">
    <citation type="journal article" date="2014" name="Genome Announc.">
        <title>Genome sequence of the pathogenic fungus Sporothrix schenckii (ATCC 58251).</title>
        <authorList>
            <person name="Cuomo C.A."/>
            <person name="Rodriguez-Del Valle N."/>
            <person name="Perez-Sanchez L."/>
            <person name="Abouelleil A."/>
            <person name="Goldberg J."/>
            <person name="Young S."/>
            <person name="Zeng Q."/>
            <person name="Birren B.W."/>
        </authorList>
    </citation>
    <scope>NUCLEOTIDE SEQUENCE [LARGE SCALE GENOMIC DNA]</scope>
    <source>
        <strain evidence="3">ATCC 58251 / de Perez 2211183</strain>
    </source>
</reference>
<dbReference type="OrthoDB" id="5224238at2759"/>
<evidence type="ECO:0000256" key="1">
    <source>
        <dbReference type="SAM" id="MobiDB-lite"/>
    </source>
</evidence>
<dbReference type="HOGENOM" id="CLU_032743_0_0_1"/>
<gene>
    <name evidence="2" type="ORF">HMPREF1624_07345</name>
</gene>
<feature type="region of interest" description="Disordered" evidence="1">
    <location>
        <begin position="248"/>
        <end position="272"/>
    </location>
</feature>
<dbReference type="eggNOG" id="ENOG502T4AS">
    <property type="taxonomic scope" value="Eukaryota"/>
</dbReference>
<name>U7PNZ8_SPOS1</name>
<organism evidence="2 3">
    <name type="scientific">Sporothrix schenckii (strain ATCC 58251 / de Perez 2211183)</name>
    <name type="common">Rose-picker's disease fungus</name>
    <dbReference type="NCBI Taxonomy" id="1391915"/>
    <lineage>
        <taxon>Eukaryota</taxon>
        <taxon>Fungi</taxon>
        <taxon>Dikarya</taxon>
        <taxon>Ascomycota</taxon>
        <taxon>Pezizomycotina</taxon>
        <taxon>Sordariomycetes</taxon>
        <taxon>Sordariomycetidae</taxon>
        <taxon>Ophiostomatales</taxon>
        <taxon>Ophiostomataceae</taxon>
        <taxon>Sporothrix</taxon>
    </lineage>
</organism>
<feature type="compositionally biased region" description="Low complexity" evidence="1">
    <location>
        <begin position="507"/>
        <end position="531"/>
    </location>
</feature>
<accession>U7PNZ8</accession>
<feature type="compositionally biased region" description="Low complexity" evidence="1">
    <location>
        <begin position="248"/>
        <end position="257"/>
    </location>
</feature>
<evidence type="ECO:0000313" key="3">
    <source>
        <dbReference type="Proteomes" id="UP000018087"/>
    </source>
</evidence>
<protein>
    <recommendedName>
        <fullName evidence="4">F-box domain-containing protein</fullName>
    </recommendedName>
</protein>
<keyword evidence="3" id="KW-1185">Reference proteome</keyword>
<evidence type="ECO:0000313" key="2">
    <source>
        <dbReference type="EMBL" id="ERS96434.1"/>
    </source>
</evidence>
<dbReference type="AlphaFoldDB" id="U7PNZ8"/>
<sequence>MDSLPVELLQLILGYCDSESIRNLRLLTPTLADIGYDYLLPPDFFALPWRDDVARLRAIATHERLRFSIKSVTFNFTEVDIENARQATYYETMHYRPDHQTNVLTKAWRQCAEFEQRRLAITPLHALDPADLAATFRSLANLHTLAVTFRHTPYDIDELRMAMLNPASAKMNYGAAIKRLNVLMAALQQACASRPSSGSSFGHSARSSRSSRGDLFSFPSSASAYASAPTSAVASAAASIASTRTSSPVSSAVSSPAPSSPASPPAAADEPASRCRLDSFSIDRLPFELFRHQADRRLWFQCRDVFAGLTRLELALDTSNVGFPLAKVKAVNGLGYVLRMAPNLTHLSLAFHNHSIVRELFMLSLRELLGETGSLEGPPLVSNSHGFAAPSSSASASDSGFRFRALTDLKLEGVVCDESDLRGFLLRHAATLERLRLGGRGMAGGGFDLPMGGVRLSNGTFWSLFRSLRGGRLPHLQRMHLEGAFFCETGTLVDGPGVASHNHVDAGDAGNATGDAVGNAGSDAGDTAADAVPPPLPPPPAHPTHPNLARTRYEHYLFRAITDDAWEPATPERAGPVTARSMTSESFEAYVLGRQNEYPGRFQG</sequence>
<feature type="compositionally biased region" description="Pro residues" evidence="1">
    <location>
        <begin position="532"/>
        <end position="543"/>
    </location>
</feature>
<proteinExistence type="predicted"/>
<feature type="region of interest" description="Disordered" evidence="1">
    <location>
        <begin position="504"/>
        <end position="547"/>
    </location>
</feature>
<evidence type="ECO:0008006" key="4">
    <source>
        <dbReference type="Google" id="ProtNLM"/>
    </source>
</evidence>
<dbReference type="EMBL" id="KI440850">
    <property type="protein sequence ID" value="ERS96434.1"/>
    <property type="molecule type" value="Genomic_DNA"/>
</dbReference>
<dbReference type="Proteomes" id="UP000018087">
    <property type="component" value="Unassembled WGS sequence"/>
</dbReference>